<accession>A0A2S2NXJ2</accession>
<reference evidence="2" key="1">
    <citation type="submission" date="2018-04" db="EMBL/GenBank/DDBJ databases">
        <title>Transcriptome of Schizaphis graminum biotype I.</title>
        <authorList>
            <person name="Scully E.D."/>
            <person name="Geib S.M."/>
            <person name="Palmer N.A."/>
            <person name="Koch K."/>
            <person name="Bradshaw J."/>
            <person name="Heng-Moss T."/>
            <person name="Sarath G."/>
        </authorList>
    </citation>
    <scope>NUCLEOTIDE SEQUENCE</scope>
</reference>
<evidence type="ECO:0000256" key="1">
    <source>
        <dbReference type="SAM" id="MobiDB-lite"/>
    </source>
</evidence>
<evidence type="ECO:0000313" key="2">
    <source>
        <dbReference type="EMBL" id="MBY21910.1"/>
    </source>
</evidence>
<sequence>MEGEGDGNRGTPTTSNDNLLVVATSSTGLLDEFLNQIRAEIELNSQALISSDSSSDSEEVEGWYLPRFDIYKSLESLDEPPSPTSYRVEHLTAEPLTSDEEEVTLATSISMDETTVNDSVVDPVSETPEPVPKKRRSWLSALGRAVLSFGRKMCCCGGGRRRRRGLATDASSE</sequence>
<protein>
    <submittedName>
        <fullName evidence="2">Uncharacterized protein</fullName>
    </submittedName>
</protein>
<name>A0A2S2NXJ2_SCHGA</name>
<feature type="region of interest" description="Disordered" evidence="1">
    <location>
        <begin position="108"/>
        <end position="135"/>
    </location>
</feature>
<dbReference type="AlphaFoldDB" id="A0A2S2NXJ2"/>
<feature type="compositionally biased region" description="Polar residues" evidence="1">
    <location>
        <begin position="108"/>
        <end position="118"/>
    </location>
</feature>
<organism evidence="2">
    <name type="scientific">Schizaphis graminum</name>
    <name type="common">Green bug aphid</name>
    <dbReference type="NCBI Taxonomy" id="13262"/>
    <lineage>
        <taxon>Eukaryota</taxon>
        <taxon>Metazoa</taxon>
        <taxon>Ecdysozoa</taxon>
        <taxon>Arthropoda</taxon>
        <taxon>Hexapoda</taxon>
        <taxon>Insecta</taxon>
        <taxon>Pterygota</taxon>
        <taxon>Neoptera</taxon>
        <taxon>Paraneoptera</taxon>
        <taxon>Hemiptera</taxon>
        <taxon>Sternorrhyncha</taxon>
        <taxon>Aphidomorpha</taxon>
        <taxon>Aphidoidea</taxon>
        <taxon>Aphididae</taxon>
        <taxon>Aphidini</taxon>
        <taxon>Schizaphis</taxon>
    </lineage>
</organism>
<gene>
    <name evidence="2" type="ORF">g.86093</name>
</gene>
<dbReference type="EMBL" id="GGMR01009291">
    <property type="protein sequence ID" value="MBY21910.1"/>
    <property type="molecule type" value="Transcribed_RNA"/>
</dbReference>
<proteinExistence type="predicted"/>